<dbReference type="PRINTS" id="PR00866">
    <property type="entry name" value="RNADNAPOLMS"/>
</dbReference>
<keyword evidence="2" id="KW-0548">Nucleotidyltransferase</keyword>
<evidence type="ECO:0000256" key="2">
    <source>
        <dbReference type="ARBA" id="ARBA00022695"/>
    </source>
</evidence>
<evidence type="ECO:0000313" key="6">
    <source>
        <dbReference type="EMBL" id="GGA65242.1"/>
    </source>
</evidence>
<organism evidence="6 7">
    <name type="scientific">Ornithinibacillus halotolerans</name>
    <dbReference type="NCBI Taxonomy" id="1274357"/>
    <lineage>
        <taxon>Bacteria</taxon>
        <taxon>Bacillati</taxon>
        <taxon>Bacillota</taxon>
        <taxon>Bacilli</taxon>
        <taxon>Bacillales</taxon>
        <taxon>Bacillaceae</taxon>
        <taxon>Ornithinibacillus</taxon>
    </lineage>
</organism>
<keyword evidence="1" id="KW-0808">Transferase</keyword>
<keyword evidence="3" id="KW-0479">Metal-binding</keyword>
<keyword evidence="7" id="KW-1185">Reference proteome</keyword>
<keyword evidence="5" id="KW-0695">RNA-directed DNA polymerase</keyword>
<dbReference type="InterPro" id="IPR000123">
    <property type="entry name" value="Reverse_transcriptase_msDNA"/>
</dbReference>
<proteinExistence type="predicted"/>
<dbReference type="EMBL" id="BMEY01000002">
    <property type="protein sequence ID" value="GGA65242.1"/>
    <property type="molecule type" value="Genomic_DNA"/>
</dbReference>
<keyword evidence="4" id="KW-0460">Magnesium</keyword>
<comment type="caution">
    <text evidence="6">The sequence shown here is derived from an EMBL/GenBank/DDBJ whole genome shotgun (WGS) entry which is preliminary data.</text>
</comment>
<evidence type="ECO:0000256" key="1">
    <source>
        <dbReference type="ARBA" id="ARBA00022679"/>
    </source>
</evidence>
<dbReference type="AlphaFoldDB" id="A0A916W4H7"/>
<reference evidence="6" key="1">
    <citation type="journal article" date="2014" name="Int. J. Syst. Evol. Microbiol.">
        <title>Complete genome sequence of Corynebacterium casei LMG S-19264T (=DSM 44701T), isolated from a smear-ripened cheese.</title>
        <authorList>
            <consortium name="US DOE Joint Genome Institute (JGI-PGF)"/>
            <person name="Walter F."/>
            <person name="Albersmeier A."/>
            <person name="Kalinowski J."/>
            <person name="Ruckert C."/>
        </authorList>
    </citation>
    <scope>NUCLEOTIDE SEQUENCE</scope>
    <source>
        <strain evidence="6">CGMCC 1.12408</strain>
    </source>
</reference>
<evidence type="ECO:0000256" key="4">
    <source>
        <dbReference type="ARBA" id="ARBA00022842"/>
    </source>
</evidence>
<gene>
    <name evidence="6" type="ORF">GCM10008025_06380</name>
</gene>
<dbReference type="Proteomes" id="UP000613512">
    <property type="component" value="Unassembled WGS sequence"/>
</dbReference>
<reference evidence="6" key="2">
    <citation type="submission" date="2020-09" db="EMBL/GenBank/DDBJ databases">
        <authorList>
            <person name="Sun Q."/>
            <person name="Zhou Y."/>
        </authorList>
    </citation>
    <scope>NUCLEOTIDE SEQUENCE</scope>
    <source>
        <strain evidence="6">CGMCC 1.12408</strain>
    </source>
</reference>
<evidence type="ECO:0000256" key="3">
    <source>
        <dbReference type="ARBA" id="ARBA00022723"/>
    </source>
</evidence>
<sequence length="65" mass="7669">MRQFNEIKNRNELADFLKVPRKQLSYLLYKKGIDNLYTSFDIPKKTGGVRKINAPVDELKEIQKN</sequence>
<dbReference type="GO" id="GO:0003964">
    <property type="term" value="F:RNA-directed DNA polymerase activity"/>
    <property type="evidence" value="ECO:0007669"/>
    <property type="project" value="UniProtKB-KW"/>
</dbReference>
<protein>
    <submittedName>
        <fullName evidence="6">Uncharacterized protein</fullName>
    </submittedName>
</protein>
<dbReference type="GO" id="GO:0046872">
    <property type="term" value="F:metal ion binding"/>
    <property type="evidence" value="ECO:0007669"/>
    <property type="project" value="UniProtKB-KW"/>
</dbReference>
<name>A0A916W4H7_9BACI</name>
<evidence type="ECO:0000313" key="7">
    <source>
        <dbReference type="Proteomes" id="UP000613512"/>
    </source>
</evidence>
<dbReference type="GO" id="GO:0003723">
    <property type="term" value="F:RNA binding"/>
    <property type="evidence" value="ECO:0007669"/>
    <property type="project" value="InterPro"/>
</dbReference>
<accession>A0A916W4H7</accession>
<dbReference type="RefSeq" id="WP_229740621.1">
    <property type="nucleotide sequence ID" value="NZ_BMEY01000002.1"/>
</dbReference>
<evidence type="ECO:0000256" key="5">
    <source>
        <dbReference type="ARBA" id="ARBA00022918"/>
    </source>
</evidence>